<evidence type="ECO:0000313" key="2">
    <source>
        <dbReference type="EMBL" id="GGC29103.1"/>
    </source>
</evidence>
<proteinExistence type="predicted"/>
<comment type="caution">
    <text evidence="2">The sequence shown here is derived from an EMBL/GenBank/DDBJ whole genome shotgun (WGS) entry which is preliminary data.</text>
</comment>
<evidence type="ECO:0000259" key="1">
    <source>
        <dbReference type="Pfam" id="PF08878"/>
    </source>
</evidence>
<dbReference type="InterPro" id="IPR014976">
    <property type="entry name" value="AbpA_HamA_C"/>
</dbReference>
<dbReference type="Pfam" id="PF08878">
    <property type="entry name" value="HamA"/>
    <property type="match status" value="1"/>
</dbReference>
<name>A0ABQ1LVK2_9BACT</name>
<protein>
    <recommendedName>
        <fullName evidence="1">Anti-bacteriophage protein A/HamA C-terminal domain-containing protein</fullName>
    </recommendedName>
</protein>
<dbReference type="RefSeq" id="WP_188461499.1">
    <property type="nucleotide sequence ID" value="NZ_BAABHU010000003.1"/>
</dbReference>
<sequence length="258" mass="29743">MHVLQYFEEVAEGGLMRFTLNEEERKEFLDSLPEDFCMNYISKSELEKQAKANELSVRDFFDQFKIPETPEYANVRSGDFGEMLCFVLLKNKGNKAGIWLVGPRKWRWKGDKNKACHGSDVVLFHRHEHNPTTDDSVEVVESKMKAVASNGNPIANAIKGAKDDKIKRLAKTLNWIHDRLATEGKPRLREAINRYRFLDENPTYQKRFHAIAIVDDDLADDEIAKKVEDEEDIEVTVISMKNLKGAYETTFQAMLNQL</sequence>
<dbReference type="Proteomes" id="UP000636010">
    <property type="component" value="Unassembled WGS sequence"/>
</dbReference>
<feature type="domain" description="Anti-bacteriophage protein A/HamA C-terminal" evidence="1">
    <location>
        <begin position="18"/>
        <end position="244"/>
    </location>
</feature>
<gene>
    <name evidence="2" type="ORF">GCM10011506_13140</name>
</gene>
<keyword evidence="3" id="KW-1185">Reference proteome</keyword>
<reference evidence="3" key="1">
    <citation type="journal article" date="2019" name="Int. J. Syst. Evol. Microbiol.">
        <title>The Global Catalogue of Microorganisms (GCM) 10K type strain sequencing project: providing services to taxonomists for standard genome sequencing and annotation.</title>
        <authorList>
            <consortium name="The Broad Institute Genomics Platform"/>
            <consortium name="The Broad Institute Genome Sequencing Center for Infectious Disease"/>
            <person name="Wu L."/>
            <person name="Ma J."/>
        </authorList>
    </citation>
    <scope>NUCLEOTIDE SEQUENCE [LARGE SCALE GENOMIC DNA]</scope>
    <source>
        <strain evidence="3">CGMCC 1.10832</strain>
    </source>
</reference>
<accession>A0ABQ1LVK2</accession>
<organism evidence="2 3">
    <name type="scientific">Marivirga lumbricoides</name>
    <dbReference type="NCBI Taxonomy" id="1046115"/>
    <lineage>
        <taxon>Bacteria</taxon>
        <taxon>Pseudomonadati</taxon>
        <taxon>Bacteroidota</taxon>
        <taxon>Cytophagia</taxon>
        <taxon>Cytophagales</taxon>
        <taxon>Marivirgaceae</taxon>
        <taxon>Marivirga</taxon>
    </lineage>
</organism>
<evidence type="ECO:0000313" key="3">
    <source>
        <dbReference type="Proteomes" id="UP000636010"/>
    </source>
</evidence>
<dbReference type="EMBL" id="BMEC01000003">
    <property type="protein sequence ID" value="GGC29103.1"/>
    <property type="molecule type" value="Genomic_DNA"/>
</dbReference>